<reference evidence="1" key="2">
    <citation type="submission" date="2014-07" db="EMBL/GenBank/DDBJ databases">
        <authorList>
            <person name="Hull J."/>
        </authorList>
    </citation>
    <scope>NUCLEOTIDE SEQUENCE</scope>
</reference>
<gene>
    <name evidence="1" type="primary">cpg-1_0</name>
    <name evidence="1" type="ORF">CM83_105866</name>
</gene>
<name>A0A0A9VY97_LYGHE</name>
<dbReference type="EMBL" id="GBHO01042442">
    <property type="protein sequence ID" value="JAG01162.1"/>
    <property type="molecule type" value="Transcribed_RNA"/>
</dbReference>
<sequence length="153" mass="16501">ELETTTQIIHSTSNLKQFTAYDITTETAPTSGLLSANLVGETTQMQIEESNEPGQTESTPAPMSETYESTTVFIDSIENTKNASMFTTTVATDITSTELAEGSIIETTTQLNEASNETDVPTDKTVGDNFFELMSTLPYNESTTTASEDIVSS</sequence>
<organism evidence="1">
    <name type="scientific">Lygus hesperus</name>
    <name type="common">Western plant bug</name>
    <dbReference type="NCBI Taxonomy" id="30085"/>
    <lineage>
        <taxon>Eukaryota</taxon>
        <taxon>Metazoa</taxon>
        <taxon>Ecdysozoa</taxon>
        <taxon>Arthropoda</taxon>
        <taxon>Hexapoda</taxon>
        <taxon>Insecta</taxon>
        <taxon>Pterygota</taxon>
        <taxon>Neoptera</taxon>
        <taxon>Paraneoptera</taxon>
        <taxon>Hemiptera</taxon>
        <taxon>Heteroptera</taxon>
        <taxon>Panheteroptera</taxon>
        <taxon>Cimicomorpha</taxon>
        <taxon>Miridae</taxon>
        <taxon>Mirini</taxon>
        <taxon>Lygus</taxon>
    </lineage>
</organism>
<accession>A0A0A9VY97</accession>
<protein>
    <submittedName>
        <fullName evidence="1">Chondroitin proteoglycan 1</fullName>
    </submittedName>
</protein>
<dbReference type="AlphaFoldDB" id="A0A0A9VY97"/>
<proteinExistence type="predicted"/>
<feature type="non-terminal residue" evidence="1">
    <location>
        <position position="1"/>
    </location>
</feature>
<reference evidence="1" key="1">
    <citation type="journal article" date="2014" name="PLoS ONE">
        <title>Transcriptome-Based Identification of ABC Transporters in the Western Tarnished Plant Bug Lygus hesperus.</title>
        <authorList>
            <person name="Hull J.J."/>
            <person name="Chaney K."/>
            <person name="Geib S.M."/>
            <person name="Fabrick J.A."/>
            <person name="Brent C.S."/>
            <person name="Walsh D."/>
            <person name="Lavine L.C."/>
        </authorList>
    </citation>
    <scope>NUCLEOTIDE SEQUENCE</scope>
</reference>
<feature type="non-terminal residue" evidence="1">
    <location>
        <position position="153"/>
    </location>
</feature>
<evidence type="ECO:0000313" key="1">
    <source>
        <dbReference type="EMBL" id="JAG01162.1"/>
    </source>
</evidence>